<protein>
    <recommendedName>
        <fullName evidence="5 6">Transcription termination/antitermination protein NusG</fullName>
    </recommendedName>
</protein>
<dbReference type="Proteomes" id="UP000405524">
    <property type="component" value="Unassembled WGS sequence"/>
</dbReference>
<evidence type="ECO:0000256" key="2">
    <source>
        <dbReference type="ARBA" id="ARBA00022814"/>
    </source>
</evidence>
<evidence type="ECO:0000256" key="4">
    <source>
        <dbReference type="ARBA" id="ARBA00023163"/>
    </source>
</evidence>
<dbReference type="InterPro" id="IPR006645">
    <property type="entry name" value="NGN-like_dom"/>
</dbReference>
<dbReference type="Gene3D" id="3.30.70.940">
    <property type="entry name" value="NusG, N-terminal domain"/>
    <property type="match status" value="1"/>
</dbReference>
<dbReference type="Proteomes" id="UP000286050">
    <property type="component" value="Unassembled WGS sequence"/>
</dbReference>
<dbReference type="GeneID" id="77466142"/>
<dbReference type="SUPFAM" id="SSF50104">
    <property type="entry name" value="Translation proteins SH3-like domain"/>
    <property type="match status" value="1"/>
</dbReference>
<evidence type="ECO:0000313" key="9">
    <source>
        <dbReference type="EMBL" id="MBS5147377.1"/>
    </source>
</evidence>
<dbReference type="GO" id="GO:0032784">
    <property type="term" value="P:regulation of DNA-templated transcription elongation"/>
    <property type="evidence" value="ECO:0007669"/>
    <property type="project" value="InterPro"/>
</dbReference>
<feature type="domain" description="NusG-like N-terminal" evidence="8">
    <location>
        <begin position="2"/>
        <end position="111"/>
    </location>
</feature>
<dbReference type="EMBL" id="CABWIC010000011">
    <property type="protein sequence ID" value="VWL98674.1"/>
    <property type="molecule type" value="Genomic_DNA"/>
</dbReference>
<dbReference type="GO" id="GO:0005829">
    <property type="term" value="C:cytosol"/>
    <property type="evidence" value="ECO:0007669"/>
    <property type="project" value="TreeGrafter"/>
</dbReference>
<dbReference type="InterPro" id="IPR015869">
    <property type="entry name" value="Transcrpt_antiterm_NusG_bac_CS"/>
</dbReference>
<evidence type="ECO:0000256" key="6">
    <source>
        <dbReference type="NCBIfam" id="TIGR00922"/>
    </source>
</evidence>
<dbReference type="InterPro" id="IPR014722">
    <property type="entry name" value="Rib_uL2_dom2"/>
</dbReference>
<evidence type="ECO:0000313" key="10">
    <source>
        <dbReference type="EMBL" id="RHD56702.1"/>
    </source>
</evidence>
<evidence type="ECO:0000313" key="12">
    <source>
        <dbReference type="Proteomes" id="UP000286050"/>
    </source>
</evidence>
<dbReference type="GO" id="GO:0031564">
    <property type="term" value="P:transcription antitermination"/>
    <property type="evidence" value="ECO:0007669"/>
    <property type="project" value="UniProtKB-UniRule"/>
</dbReference>
<dbReference type="InterPro" id="IPR001062">
    <property type="entry name" value="Transcrpt_antiterm_NusG"/>
</dbReference>
<dbReference type="PANTHER" id="PTHR30265:SF2">
    <property type="entry name" value="TRANSCRIPTION TERMINATION_ANTITERMINATION PROTEIN NUSG"/>
    <property type="match status" value="1"/>
</dbReference>
<name>A0A414FYV6_9ACTN</name>
<evidence type="ECO:0000256" key="1">
    <source>
        <dbReference type="ARBA" id="ARBA00022472"/>
    </source>
</evidence>
<keyword evidence="1 5" id="KW-0806">Transcription termination</keyword>
<evidence type="ECO:0000256" key="5">
    <source>
        <dbReference type="HAMAP-Rule" id="MF_00948"/>
    </source>
</evidence>
<evidence type="ECO:0000256" key="3">
    <source>
        <dbReference type="ARBA" id="ARBA00023015"/>
    </source>
</evidence>
<reference evidence="9" key="3">
    <citation type="submission" date="2021-02" db="EMBL/GenBank/DDBJ databases">
        <title>Infant gut strain persistence is associated with maternal origin, phylogeny, and functional potential including surface adhesion and iron acquisition.</title>
        <authorList>
            <person name="Lou Y.C."/>
        </authorList>
    </citation>
    <scope>NUCLEOTIDE SEQUENCE</scope>
    <source>
        <strain evidence="9">L3_128_245G1_dasL3_128_245G1_concoct_49</strain>
    </source>
</reference>
<dbReference type="CDD" id="cd09891">
    <property type="entry name" value="NGN_Bact_1"/>
    <property type="match status" value="1"/>
</dbReference>
<keyword evidence="3 5" id="KW-0805">Transcription regulation</keyword>
<reference evidence="11 13" key="2">
    <citation type="submission" date="2019-10" db="EMBL/GenBank/DDBJ databases">
        <authorList>
            <person name="Wolf R A."/>
        </authorList>
    </citation>
    <scope>NUCLEOTIDE SEQUENCE [LARGE SCALE GENOMIC DNA]</scope>
    <source>
        <strain evidence="11">Collinsella_intestinalis_DSM_13632</strain>
    </source>
</reference>
<dbReference type="FunFam" id="2.30.30.30:FF:000002">
    <property type="entry name" value="Transcription termination/antitermination factor NusG"/>
    <property type="match status" value="1"/>
</dbReference>
<dbReference type="HAMAP" id="MF_00948">
    <property type="entry name" value="NusG"/>
    <property type="match status" value="1"/>
</dbReference>
<dbReference type="NCBIfam" id="TIGR00922">
    <property type="entry name" value="nusG"/>
    <property type="match status" value="1"/>
</dbReference>
<dbReference type="EMBL" id="QSJI01000002">
    <property type="protein sequence ID" value="RHD56702.1"/>
    <property type="molecule type" value="Genomic_DNA"/>
</dbReference>
<dbReference type="GO" id="GO:0006353">
    <property type="term" value="P:DNA-templated transcription termination"/>
    <property type="evidence" value="ECO:0007669"/>
    <property type="project" value="UniProtKB-UniRule"/>
</dbReference>
<dbReference type="InterPro" id="IPR043425">
    <property type="entry name" value="NusG-like"/>
</dbReference>
<evidence type="ECO:0000259" key="8">
    <source>
        <dbReference type="SMART" id="SM00738"/>
    </source>
</evidence>
<dbReference type="AlphaFoldDB" id="A0A414FYV6"/>
<gene>
    <name evidence="5 10" type="primary">nusG</name>
    <name evidence="10" type="ORF">DW787_03955</name>
    <name evidence="11" type="ORF">JKKLCJKK_01156</name>
    <name evidence="9" type="ORF">KHY67_06750</name>
</gene>
<dbReference type="OrthoDB" id="9809075at2"/>
<evidence type="ECO:0000313" key="11">
    <source>
        <dbReference type="EMBL" id="VWL98674.1"/>
    </source>
</evidence>
<organism evidence="10 12">
    <name type="scientific">Collinsella intestinalis</name>
    <dbReference type="NCBI Taxonomy" id="147207"/>
    <lineage>
        <taxon>Bacteria</taxon>
        <taxon>Bacillati</taxon>
        <taxon>Actinomycetota</taxon>
        <taxon>Coriobacteriia</taxon>
        <taxon>Coriobacteriales</taxon>
        <taxon>Coriobacteriaceae</taxon>
        <taxon>Collinsella</taxon>
    </lineage>
</organism>
<dbReference type="PANTHER" id="PTHR30265">
    <property type="entry name" value="RHO-INTERACTING TRANSCRIPTION TERMINATION FACTOR NUSG"/>
    <property type="match status" value="1"/>
</dbReference>
<dbReference type="SUPFAM" id="SSF82679">
    <property type="entry name" value="N-utilization substance G protein NusG, N-terminal domain"/>
    <property type="match status" value="1"/>
</dbReference>
<dbReference type="GO" id="GO:0006354">
    <property type="term" value="P:DNA-templated transcription elongation"/>
    <property type="evidence" value="ECO:0007669"/>
    <property type="project" value="UniProtKB-UniRule"/>
</dbReference>
<dbReference type="Pfam" id="PF02357">
    <property type="entry name" value="NusG"/>
    <property type="match status" value="1"/>
</dbReference>
<keyword evidence="2 5" id="KW-0889">Transcription antitermination</keyword>
<proteinExistence type="inferred from homology"/>
<dbReference type="RefSeq" id="WP_006723105.1">
    <property type="nucleotide sequence ID" value="NZ_CABWIC010000011.1"/>
</dbReference>
<comment type="function">
    <text evidence="5 7">Participates in transcription elongation, termination and antitermination.</text>
</comment>
<dbReference type="FunFam" id="3.30.70.940:FF:000002">
    <property type="entry name" value="Transcription termination/antitermination protein NusG"/>
    <property type="match status" value="1"/>
</dbReference>
<dbReference type="CDD" id="cd06091">
    <property type="entry name" value="KOW_NusG"/>
    <property type="match status" value="1"/>
</dbReference>
<dbReference type="InterPro" id="IPR036735">
    <property type="entry name" value="NGN_dom_sf"/>
</dbReference>
<dbReference type="SMART" id="SM00738">
    <property type="entry name" value="NGN"/>
    <property type="match status" value="1"/>
</dbReference>
<keyword evidence="4 5" id="KW-0804">Transcription</keyword>
<accession>A0A414FYV6</accession>
<evidence type="ECO:0000313" key="13">
    <source>
        <dbReference type="Proteomes" id="UP000405524"/>
    </source>
</evidence>
<sequence>MSKRWYVVHTYSGYENRVKSDLEHRIETMGMQDRIFDIQIPTEHVTELKEGGKRDEKDVKIFPGYVLVRMEMDDDAWTCVRNTPGVTGFLGGSGKPAPLSRDEYNKMMRKTDKGSSAPKRAVVDIEVGTSIRVTNGPLADFDGKVSEVMPEQGKVKVTLLIFGRETPVELGFEQIEVIA</sequence>
<dbReference type="Gene3D" id="2.30.30.30">
    <property type="match status" value="1"/>
</dbReference>
<reference evidence="10 12" key="1">
    <citation type="submission" date="2018-08" db="EMBL/GenBank/DDBJ databases">
        <title>A genome reference for cultivated species of the human gut microbiota.</title>
        <authorList>
            <person name="Zou Y."/>
            <person name="Xue W."/>
            <person name="Luo G."/>
        </authorList>
    </citation>
    <scope>NUCLEOTIDE SEQUENCE [LARGE SCALE GENOMIC DNA]</scope>
    <source>
        <strain evidence="10 12">AM30-5LB</strain>
    </source>
</reference>
<comment type="similarity">
    <text evidence="5 7">Belongs to the NusG family.</text>
</comment>
<dbReference type="PROSITE" id="PS01014">
    <property type="entry name" value="NUSG"/>
    <property type="match status" value="1"/>
</dbReference>
<dbReference type="PRINTS" id="PR00338">
    <property type="entry name" value="NUSGTNSCPFCT"/>
</dbReference>
<dbReference type="InterPro" id="IPR008991">
    <property type="entry name" value="Translation_prot_SH3-like_sf"/>
</dbReference>
<dbReference type="InterPro" id="IPR047050">
    <property type="entry name" value="NGN"/>
</dbReference>
<dbReference type="Proteomes" id="UP000738879">
    <property type="component" value="Unassembled WGS sequence"/>
</dbReference>
<dbReference type="EMBL" id="JAGZJA010000008">
    <property type="protein sequence ID" value="MBS5147377.1"/>
    <property type="molecule type" value="Genomic_DNA"/>
</dbReference>
<evidence type="ECO:0000256" key="7">
    <source>
        <dbReference type="RuleBase" id="RU000538"/>
    </source>
</evidence>